<protein>
    <recommendedName>
        <fullName evidence="5">Transmembrane protein</fullName>
    </recommendedName>
</protein>
<dbReference type="OrthoDB" id="3265734at2759"/>
<proteinExistence type="predicted"/>
<dbReference type="AlphaFoldDB" id="A0A1M2VWN5"/>
<feature type="region of interest" description="Disordered" evidence="1">
    <location>
        <begin position="257"/>
        <end position="308"/>
    </location>
</feature>
<dbReference type="EMBL" id="MNAD01000551">
    <property type="protein sequence ID" value="OJT11956.1"/>
    <property type="molecule type" value="Genomic_DNA"/>
</dbReference>
<feature type="compositionally biased region" description="Basic and acidic residues" evidence="1">
    <location>
        <begin position="349"/>
        <end position="359"/>
    </location>
</feature>
<sequence length="382" mass="39250">MTATSNVPFRKLDDTDPSIVYTGEWFDNPGISGVFNNTLSSTTHSGDTAHIEFIASQVVIIGATVAPSGASSNSGPISGYTLDGATNSVFLFEANAANATGVVFYNSGPLSSGKHTLDISIVQIQDNIPYLLDAVFIQEEVITQSATASNTGIWISTVFVTPTAAATSPASDNNNVAGSASTSSVPVGAIVGGVVGGVALLVAAGLAFYFLYFRHRHRNSYAYRSFGDAPPLFAAEKDEFDGKPSSAQASHLQPFLAGAPTTGYADTPPYAPPAPSSEVLSAPATPHAYPPAPASASGSGAGSSTGRTLSVVNNDTAAAGAFLTPAQRKAEEARRSKAEADAVQYHADSGVRFDTEGRPIEASASTSEVHPLADVPPEYTPS</sequence>
<reference evidence="3 4" key="1">
    <citation type="submission" date="2016-10" db="EMBL/GenBank/DDBJ databases">
        <title>Genome sequence of the basidiomycete white-rot fungus Trametes pubescens.</title>
        <authorList>
            <person name="Makela M.R."/>
            <person name="Granchi Z."/>
            <person name="Peng M."/>
            <person name="De Vries R.P."/>
            <person name="Grigoriev I."/>
            <person name="Riley R."/>
            <person name="Hilden K."/>
        </authorList>
    </citation>
    <scope>NUCLEOTIDE SEQUENCE [LARGE SCALE GENOMIC DNA]</scope>
    <source>
        <strain evidence="3 4">FBCC735</strain>
    </source>
</reference>
<evidence type="ECO:0000313" key="4">
    <source>
        <dbReference type="Proteomes" id="UP000184267"/>
    </source>
</evidence>
<dbReference type="Gene3D" id="2.60.120.260">
    <property type="entry name" value="Galactose-binding domain-like"/>
    <property type="match status" value="1"/>
</dbReference>
<keyword evidence="2" id="KW-0472">Membrane</keyword>
<accession>A0A1M2VWN5</accession>
<organism evidence="3 4">
    <name type="scientific">Trametes pubescens</name>
    <name type="common">White-rot fungus</name>
    <dbReference type="NCBI Taxonomy" id="154538"/>
    <lineage>
        <taxon>Eukaryota</taxon>
        <taxon>Fungi</taxon>
        <taxon>Dikarya</taxon>
        <taxon>Basidiomycota</taxon>
        <taxon>Agaricomycotina</taxon>
        <taxon>Agaricomycetes</taxon>
        <taxon>Polyporales</taxon>
        <taxon>Polyporaceae</taxon>
        <taxon>Trametes</taxon>
    </lineage>
</organism>
<gene>
    <name evidence="3" type="ORF">TRAPUB_11503</name>
</gene>
<keyword evidence="2" id="KW-1133">Transmembrane helix</keyword>
<dbReference type="OMA" id="VQYHADS"/>
<comment type="caution">
    <text evidence="3">The sequence shown here is derived from an EMBL/GenBank/DDBJ whole genome shotgun (WGS) entry which is preliminary data.</text>
</comment>
<dbReference type="Proteomes" id="UP000184267">
    <property type="component" value="Unassembled WGS sequence"/>
</dbReference>
<keyword evidence="2" id="KW-0812">Transmembrane</keyword>
<feature type="transmembrane region" description="Helical" evidence="2">
    <location>
        <begin position="189"/>
        <end position="212"/>
    </location>
</feature>
<evidence type="ECO:0000256" key="1">
    <source>
        <dbReference type="SAM" id="MobiDB-lite"/>
    </source>
</evidence>
<feature type="compositionally biased region" description="Low complexity" evidence="1">
    <location>
        <begin position="294"/>
        <end position="306"/>
    </location>
</feature>
<evidence type="ECO:0008006" key="5">
    <source>
        <dbReference type="Google" id="ProtNLM"/>
    </source>
</evidence>
<feature type="region of interest" description="Disordered" evidence="1">
    <location>
        <begin position="323"/>
        <end position="382"/>
    </location>
</feature>
<feature type="compositionally biased region" description="Basic and acidic residues" evidence="1">
    <location>
        <begin position="328"/>
        <end position="340"/>
    </location>
</feature>
<keyword evidence="4" id="KW-1185">Reference proteome</keyword>
<evidence type="ECO:0000256" key="2">
    <source>
        <dbReference type="SAM" id="Phobius"/>
    </source>
</evidence>
<feature type="compositionally biased region" description="Low complexity" evidence="1">
    <location>
        <begin position="257"/>
        <end position="268"/>
    </location>
</feature>
<name>A0A1M2VWN5_TRAPU</name>
<evidence type="ECO:0000313" key="3">
    <source>
        <dbReference type="EMBL" id="OJT11956.1"/>
    </source>
</evidence>